<keyword evidence="2" id="KW-0862">Zinc</keyword>
<dbReference type="InterPro" id="IPR038718">
    <property type="entry name" value="SNF2-like_sf"/>
</dbReference>
<dbReference type="AlphaFoldDB" id="A0A8J7U6L7"/>
<keyword evidence="2" id="KW-0863">Zinc-finger</keyword>
<reference evidence="6" key="1">
    <citation type="submission" date="2021-03" db="EMBL/GenBank/DDBJ databases">
        <authorList>
            <person name="Wang G."/>
        </authorList>
    </citation>
    <scope>NUCLEOTIDE SEQUENCE</scope>
    <source>
        <strain evidence="6">KCTC 12899</strain>
    </source>
</reference>
<dbReference type="InterPro" id="IPR001650">
    <property type="entry name" value="Helicase_C-like"/>
</dbReference>
<dbReference type="PROSITE" id="PS50966">
    <property type="entry name" value="ZF_SWIM"/>
    <property type="match status" value="1"/>
</dbReference>
<dbReference type="GO" id="GO:0008270">
    <property type="term" value="F:zinc ion binding"/>
    <property type="evidence" value="ECO:0007669"/>
    <property type="project" value="UniProtKB-KW"/>
</dbReference>
<comment type="caution">
    <text evidence="6">The sequence shown here is derived from an EMBL/GenBank/DDBJ whole genome shotgun (WGS) entry which is preliminary data.</text>
</comment>
<dbReference type="Proteomes" id="UP000664417">
    <property type="component" value="Unassembled WGS sequence"/>
</dbReference>
<dbReference type="PROSITE" id="PS51194">
    <property type="entry name" value="HELICASE_CTER"/>
    <property type="match status" value="1"/>
</dbReference>
<keyword evidence="2" id="KW-0479">Metal-binding</keyword>
<feature type="domain" description="Helicase ATP-binding" evidence="4">
    <location>
        <begin position="508"/>
        <end position="666"/>
    </location>
</feature>
<dbReference type="GO" id="GO:0016787">
    <property type="term" value="F:hydrolase activity"/>
    <property type="evidence" value="ECO:0007669"/>
    <property type="project" value="UniProtKB-KW"/>
</dbReference>
<name>A0A8J7U6L7_9BACT</name>
<dbReference type="InterPro" id="IPR014001">
    <property type="entry name" value="Helicase_ATP-bd"/>
</dbReference>
<dbReference type="InterPro" id="IPR007527">
    <property type="entry name" value="Znf_SWIM"/>
</dbReference>
<keyword evidence="6" id="KW-0067">ATP-binding</keyword>
<protein>
    <submittedName>
        <fullName evidence="6">DEAD/DEAH box helicase</fullName>
    </submittedName>
</protein>
<evidence type="ECO:0000259" key="3">
    <source>
        <dbReference type="PROSITE" id="PS50966"/>
    </source>
</evidence>
<proteinExistence type="predicted"/>
<feature type="domain" description="Helicase C-terminal" evidence="5">
    <location>
        <begin position="791"/>
        <end position="940"/>
    </location>
</feature>
<organism evidence="6 7">
    <name type="scientific">Acanthopleuribacter pedis</name>
    <dbReference type="NCBI Taxonomy" id="442870"/>
    <lineage>
        <taxon>Bacteria</taxon>
        <taxon>Pseudomonadati</taxon>
        <taxon>Acidobacteriota</taxon>
        <taxon>Holophagae</taxon>
        <taxon>Acanthopleuribacterales</taxon>
        <taxon>Acanthopleuribacteraceae</taxon>
        <taxon>Acanthopleuribacter</taxon>
    </lineage>
</organism>
<gene>
    <name evidence="6" type="ORF">J3U88_18690</name>
</gene>
<keyword evidence="6" id="KW-0547">Nucleotide-binding</keyword>
<dbReference type="SMART" id="SM00487">
    <property type="entry name" value="DEXDc"/>
    <property type="match status" value="1"/>
</dbReference>
<evidence type="ECO:0000256" key="2">
    <source>
        <dbReference type="PROSITE-ProRule" id="PRU00325"/>
    </source>
</evidence>
<dbReference type="EMBL" id="JAFREP010000017">
    <property type="protein sequence ID" value="MBO1320511.1"/>
    <property type="molecule type" value="Genomic_DNA"/>
</dbReference>
<dbReference type="GO" id="GO:0004386">
    <property type="term" value="F:helicase activity"/>
    <property type="evidence" value="ECO:0007669"/>
    <property type="project" value="UniProtKB-KW"/>
</dbReference>
<evidence type="ECO:0000259" key="5">
    <source>
        <dbReference type="PROSITE" id="PS51194"/>
    </source>
</evidence>
<dbReference type="InterPro" id="IPR049730">
    <property type="entry name" value="SNF2/RAD54-like_C"/>
</dbReference>
<dbReference type="Gene3D" id="3.40.50.10810">
    <property type="entry name" value="Tandem AAA-ATPase domain"/>
    <property type="match status" value="1"/>
</dbReference>
<dbReference type="CDD" id="cd18793">
    <property type="entry name" value="SF2_C_SNF"/>
    <property type="match status" value="1"/>
</dbReference>
<evidence type="ECO:0000256" key="1">
    <source>
        <dbReference type="ARBA" id="ARBA00022801"/>
    </source>
</evidence>
<dbReference type="SMART" id="SM00490">
    <property type="entry name" value="HELICc"/>
    <property type="match status" value="1"/>
</dbReference>
<keyword evidence="6" id="KW-0347">Helicase</keyword>
<dbReference type="Gene3D" id="3.40.50.300">
    <property type="entry name" value="P-loop containing nucleotide triphosphate hydrolases"/>
    <property type="match status" value="1"/>
</dbReference>
<accession>A0A8J7U6L7</accession>
<dbReference type="GO" id="GO:0005524">
    <property type="term" value="F:ATP binding"/>
    <property type="evidence" value="ECO:0007669"/>
    <property type="project" value="InterPro"/>
</dbReference>
<dbReference type="SUPFAM" id="SSF52540">
    <property type="entry name" value="P-loop containing nucleoside triphosphate hydrolases"/>
    <property type="match status" value="2"/>
</dbReference>
<dbReference type="InterPro" id="IPR027417">
    <property type="entry name" value="P-loop_NTPase"/>
</dbReference>
<feature type="domain" description="SWIM-type" evidence="3">
    <location>
        <begin position="49"/>
        <end position="86"/>
    </location>
</feature>
<evidence type="ECO:0000313" key="7">
    <source>
        <dbReference type="Proteomes" id="UP000664417"/>
    </source>
</evidence>
<dbReference type="PROSITE" id="PS51192">
    <property type="entry name" value="HELICASE_ATP_BIND_1"/>
    <property type="match status" value="1"/>
</dbReference>
<keyword evidence="1" id="KW-0378">Hydrolase</keyword>
<dbReference type="Pfam" id="PF00271">
    <property type="entry name" value="Helicase_C"/>
    <property type="match status" value="1"/>
</dbReference>
<dbReference type="InterPro" id="IPR000330">
    <property type="entry name" value="SNF2_N"/>
</dbReference>
<dbReference type="RefSeq" id="WP_207860466.1">
    <property type="nucleotide sequence ID" value="NZ_JAFREP010000017.1"/>
</dbReference>
<evidence type="ECO:0000259" key="4">
    <source>
        <dbReference type="PROSITE" id="PS51192"/>
    </source>
</evidence>
<sequence>MLLKSSVEIPQPISAKGRGYVEQKQVKFFDFFRNAAFGFVSVDGKKGYYPQITLGSDGDLETVCNCRETKRGQICSHAFAIFLRMINWPNERRNLSEAFDAFELNRFFQVVGHGLKNWAFRKDDNPRFSPPEDLLEPRLLDYLGFGAVEENGRIKRDRTSLKDAKEFVREYSELKMLANGFPSARVLYEESPMYALAKFLFFLEQSAKLKIRVEREANHEVTLTIRMGRDLLFSWLLPIDKFQKGIQKNRAFWHTRMNFRIQSVGLPVVYRCAFIENNDLEIEPMIALDKDHFIPVDQVTIAGANLCFHEKLGYFTTQIGLSPFEMQYGNPGIERISFKKVKRFLSEHRDTLEDLDRTLMDDTLFGEVVAVGFEALELDLLDFNPPCFSFMLRARLGGYSYEIEELIEKFDDRSRYINIGGKVFDSTGYDAIYLGPLLEASQKDKRLNVSDLFRFMTFFKDRLKVNTTALTEAVYAKIRNMEPEQAPSLDATNLTLRPYQENGYRWLYFLYQNGLGGLLCDQMGLGKTHQGMALLAAVTQAKPESRHLVVAPASVLYHWKDKLNAFCPDLKPRIHHGGDRDVAKALKNAQVIITSYATLRNDAELFGSFAFQVILFDEAQYLKNSATKSFQAISKLRALCKIGLTGTPIENQLSELKALMDLVFPGFLGSSGHFKRHFMDPISNFDNPLAKARLRDIIHPFTLRRNKSEVLIDLPTKSEDRRGYALSEYEKDLYITIKKQGVTRIKTNEARGKQLMHAFQVLDMLKRLCNHPALHFKNTDYAAYPSAKWSAFTELLQEAFDAGEKVVVFTQFLGMIDIFKRYLDDRNIRFACITGQVKDRGRQQAMFQEDPACRVFLGTIMAAGTGIDLTAASVLFHYDRWWNAAREEQATDRIHRIGQNKAVQIFKFQGIDTVEERIDGIIRRKAKLLEEVVTFDNEQVGKHLSLEELLEVLA</sequence>
<keyword evidence="7" id="KW-1185">Reference proteome</keyword>
<evidence type="ECO:0000313" key="6">
    <source>
        <dbReference type="EMBL" id="MBO1320511.1"/>
    </source>
</evidence>
<dbReference type="Pfam" id="PF00176">
    <property type="entry name" value="SNF2-rel_dom"/>
    <property type="match status" value="1"/>
</dbReference>
<dbReference type="PANTHER" id="PTHR10799">
    <property type="entry name" value="SNF2/RAD54 HELICASE FAMILY"/>
    <property type="match status" value="1"/>
</dbReference>